<accession>A0A6A2Z358</accession>
<keyword evidence="2" id="KW-0812">Transmembrane</keyword>
<dbReference type="AlphaFoldDB" id="A0A6A2Z358"/>
<gene>
    <name evidence="4" type="ORF">F3Y22_tig00111096pilonHSYRG00065</name>
</gene>
<evidence type="ECO:0000313" key="4">
    <source>
        <dbReference type="EMBL" id="KAE8685502.1"/>
    </source>
</evidence>
<dbReference type="EMBL" id="VEPZ02001230">
    <property type="protein sequence ID" value="KAE8685502.1"/>
    <property type="molecule type" value="Genomic_DNA"/>
</dbReference>
<dbReference type="Proteomes" id="UP000436088">
    <property type="component" value="Unassembled WGS sequence"/>
</dbReference>
<evidence type="ECO:0000256" key="1">
    <source>
        <dbReference type="SAM" id="MobiDB-lite"/>
    </source>
</evidence>
<feature type="region of interest" description="Disordered" evidence="1">
    <location>
        <begin position="44"/>
        <end position="86"/>
    </location>
</feature>
<feature type="compositionally biased region" description="Low complexity" evidence="1">
    <location>
        <begin position="58"/>
        <end position="80"/>
    </location>
</feature>
<dbReference type="InterPro" id="IPR043891">
    <property type="entry name" value="SPARK"/>
</dbReference>
<evidence type="ECO:0000313" key="5">
    <source>
        <dbReference type="Proteomes" id="UP000436088"/>
    </source>
</evidence>
<proteinExistence type="predicted"/>
<comment type="caution">
    <text evidence="4">The sequence shown here is derived from an EMBL/GenBank/DDBJ whole genome shotgun (WGS) entry which is preliminary data.</text>
</comment>
<sequence length="376" mass="41407">MATRVRLEWFFWELQRASWQRRWRRRPRGSRGVSDVALGYHNSRVTSGASEDRPTSTPPWSATTSSRASASSSPTTSSAPRPRPLDTAESCWQTYRSLDPNFDMNSSYGFQTAWISQGCLNLTTKSIFEALIPNSALSDEAWCIRPCPRPNDADTSSCLFSVGPGNNSNNGSSGIGLILGILIGVGVGFALLVGGTWFAYRKHQASKRKKGKDRNGSLDMGGSGLGSISDESTNFLHLTFDEIKEATRNFERHHHWERLGMVIGEGQESFGCYRRWHAGVGATGGSQEVRVDRVLFSQPELQCQPTMDQVVKMLETGISVPSIPERPIPLVAQIDDIERSISSNGSGQFFVSGYQMLTYESSHHSGRKDEGLSSSN</sequence>
<keyword evidence="5" id="KW-1185">Reference proteome</keyword>
<dbReference type="Pfam" id="PF19160">
    <property type="entry name" value="SPARK"/>
    <property type="match status" value="1"/>
</dbReference>
<feature type="domain" description="SPARK" evidence="3">
    <location>
        <begin position="76"/>
        <end position="138"/>
    </location>
</feature>
<protein>
    <recommendedName>
        <fullName evidence="3">SPARK domain-containing protein</fullName>
    </recommendedName>
</protein>
<name>A0A6A2Z358_HIBSY</name>
<feature type="transmembrane region" description="Helical" evidence="2">
    <location>
        <begin position="175"/>
        <end position="200"/>
    </location>
</feature>
<keyword evidence="2" id="KW-0472">Membrane</keyword>
<reference evidence="4" key="1">
    <citation type="submission" date="2019-09" db="EMBL/GenBank/DDBJ databases">
        <title>Draft genome information of white flower Hibiscus syriacus.</title>
        <authorList>
            <person name="Kim Y.-M."/>
        </authorList>
    </citation>
    <scope>NUCLEOTIDE SEQUENCE [LARGE SCALE GENOMIC DNA]</scope>
    <source>
        <strain evidence="4">YM2019G1</strain>
    </source>
</reference>
<organism evidence="4 5">
    <name type="scientific">Hibiscus syriacus</name>
    <name type="common">Rose of Sharon</name>
    <dbReference type="NCBI Taxonomy" id="106335"/>
    <lineage>
        <taxon>Eukaryota</taxon>
        <taxon>Viridiplantae</taxon>
        <taxon>Streptophyta</taxon>
        <taxon>Embryophyta</taxon>
        <taxon>Tracheophyta</taxon>
        <taxon>Spermatophyta</taxon>
        <taxon>Magnoliopsida</taxon>
        <taxon>eudicotyledons</taxon>
        <taxon>Gunneridae</taxon>
        <taxon>Pentapetalae</taxon>
        <taxon>rosids</taxon>
        <taxon>malvids</taxon>
        <taxon>Malvales</taxon>
        <taxon>Malvaceae</taxon>
        <taxon>Malvoideae</taxon>
        <taxon>Hibiscus</taxon>
    </lineage>
</organism>
<evidence type="ECO:0000259" key="3">
    <source>
        <dbReference type="Pfam" id="PF19160"/>
    </source>
</evidence>
<evidence type="ECO:0000256" key="2">
    <source>
        <dbReference type="SAM" id="Phobius"/>
    </source>
</evidence>
<keyword evidence="2" id="KW-1133">Transmembrane helix</keyword>